<sequence length="202" mass="22639">MKLSLKQLILFLGGSGIAVTAKATDIVHADTVIVQKGDTTWDIARTHKTTVKQIVKDNHLSHNGSLIFISQKLEVNKPGSNDNEIVNTIKRINPEVPISNHKSIAPKNNIVLNNQNVHNNQTYVPNATGAELAAKEWIAARESGGSYTARNGRYIGRYQLDARYLHGDYSPANQERVADSYVKARYGSWQTAKYYWITRGWY</sequence>
<reference evidence="3 4" key="1">
    <citation type="submission" date="2020-02" db="EMBL/GenBank/DDBJ databases">
        <title>Complete genome sequences of six Lactobacillus iners strains isolated from the human vagina.</title>
        <authorList>
            <person name="France M.T."/>
            <person name="Rutt L."/>
            <person name="Narina S."/>
            <person name="Arbaugh S."/>
            <person name="Humphrys M.S."/>
            <person name="Ma B."/>
            <person name="Hayward M.R."/>
            <person name="Relman D."/>
            <person name="Kwon D.S."/>
            <person name="Ravel J."/>
        </authorList>
    </citation>
    <scope>NUCLEOTIDE SEQUENCE [LARGE SCALE GENOMIC DNA]</scope>
    <source>
        <strain evidence="3 4">C0210C1</strain>
        <plasmid evidence="4">pc0210c1</plasmid>
    </source>
</reference>
<proteinExistence type="predicted"/>
<feature type="chain" id="PRO_5026233198" evidence="1">
    <location>
        <begin position="24"/>
        <end position="202"/>
    </location>
</feature>
<dbReference type="Gene3D" id="3.10.350.10">
    <property type="entry name" value="LysM domain"/>
    <property type="match status" value="1"/>
</dbReference>
<evidence type="ECO:0000256" key="1">
    <source>
        <dbReference type="SAM" id="SignalP"/>
    </source>
</evidence>
<gene>
    <name evidence="3" type="ORF">G6Z83_07045</name>
</gene>
<evidence type="ECO:0000313" key="4">
    <source>
        <dbReference type="Proteomes" id="UP000501676"/>
    </source>
</evidence>
<dbReference type="Pfam" id="PF01476">
    <property type="entry name" value="LysM"/>
    <property type="match status" value="1"/>
</dbReference>
<keyword evidence="1" id="KW-0732">Signal</keyword>
<name>A0A6G7BAN2_9LACO</name>
<dbReference type="SUPFAM" id="SSF54106">
    <property type="entry name" value="LysM domain"/>
    <property type="match status" value="1"/>
</dbReference>
<dbReference type="PROSITE" id="PS51782">
    <property type="entry name" value="LYSM"/>
    <property type="match status" value="1"/>
</dbReference>
<dbReference type="InterPro" id="IPR018392">
    <property type="entry name" value="LysM"/>
</dbReference>
<accession>A0A6G7BAN2</accession>
<protein>
    <submittedName>
        <fullName evidence="3">LysM peptidoglycan-binding domain-containing protein</fullName>
    </submittedName>
</protein>
<organism evidence="3 4">
    <name type="scientific">Lactobacillus iners</name>
    <dbReference type="NCBI Taxonomy" id="147802"/>
    <lineage>
        <taxon>Bacteria</taxon>
        <taxon>Bacillati</taxon>
        <taxon>Bacillota</taxon>
        <taxon>Bacilli</taxon>
        <taxon>Lactobacillales</taxon>
        <taxon>Lactobacillaceae</taxon>
        <taxon>Lactobacillus</taxon>
    </lineage>
</organism>
<geneLocation type="plasmid" evidence="4">
    <name>pc0210c1</name>
</geneLocation>
<evidence type="ECO:0000259" key="2">
    <source>
        <dbReference type="PROSITE" id="PS51782"/>
    </source>
</evidence>
<dbReference type="CDD" id="cd00118">
    <property type="entry name" value="LysM"/>
    <property type="match status" value="1"/>
</dbReference>
<evidence type="ECO:0000313" key="3">
    <source>
        <dbReference type="EMBL" id="QIH24470.1"/>
    </source>
</evidence>
<keyword evidence="3" id="KW-0614">Plasmid</keyword>
<dbReference type="RefSeq" id="WP_164824153.1">
    <property type="nucleotide sequence ID" value="NZ_CP049229.1"/>
</dbReference>
<dbReference type="EMBL" id="CP049229">
    <property type="protein sequence ID" value="QIH24470.1"/>
    <property type="molecule type" value="Genomic_DNA"/>
</dbReference>
<dbReference type="SMART" id="SM00257">
    <property type="entry name" value="LysM"/>
    <property type="match status" value="1"/>
</dbReference>
<dbReference type="AlphaFoldDB" id="A0A6G7BAN2"/>
<feature type="signal peptide" evidence="1">
    <location>
        <begin position="1"/>
        <end position="23"/>
    </location>
</feature>
<dbReference type="Proteomes" id="UP000501676">
    <property type="component" value="Plasmid pC0210C1"/>
</dbReference>
<dbReference type="InterPro" id="IPR036779">
    <property type="entry name" value="LysM_dom_sf"/>
</dbReference>
<feature type="domain" description="LysM" evidence="2">
    <location>
        <begin position="30"/>
        <end position="75"/>
    </location>
</feature>